<keyword evidence="7 14" id="KW-0963">Cytoplasm</keyword>
<dbReference type="EMBL" id="PEYD01000040">
    <property type="protein sequence ID" value="PIS39405.1"/>
    <property type="molecule type" value="Genomic_DNA"/>
</dbReference>
<name>A0A2H0YLN4_9BACT</name>
<comment type="subunit">
    <text evidence="6 14">Heterodimer of HisH and HisF.</text>
</comment>
<dbReference type="GO" id="GO:0005737">
    <property type="term" value="C:cytoplasm"/>
    <property type="evidence" value="ECO:0007669"/>
    <property type="project" value="UniProtKB-SubCell"/>
</dbReference>
<evidence type="ECO:0000256" key="12">
    <source>
        <dbReference type="ARBA" id="ARBA00025475"/>
    </source>
</evidence>
<feature type="active site" description="Proton acceptor" evidence="15">
    <location>
        <position position="8"/>
    </location>
</feature>
<evidence type="ECO:0000313" key="19">
    <source>
        <dbReference type="Proteomes" id="UP000230088"/>
    </source>
</evidence>
<dbReference type="CDD" id="cd04731">
    <property type="entry name" value="HisF"/>
    <property type="match status" value="1"/>
</dbReference>
<evidence type="ECO:0000313" key="18">
    <source>
        <dbReference type="EMBL" id="PIS39405.1"/>
    </source>
</evidence>
<dbReference type="GO" id="GO:0016829">
    <property type="term" value="F:lyase activity"/>
    <property type="evidence" value="ECO:0007669"/>
    <property type="project" value="UniProtKB-KW"/>
</dbReference>
<dbReference type="GO" id="GO:0000107">
    <property type="term" value="F:imidazoleglycerol-phosphate synthase activity"/>
    <property type="evidence" value="ECO:0007669"/>
    <property type="project" value="UniProtKB-UniRule"/>
</dbReference>
<evidence type="ECO:0000256" key="11">
    <source>
        <dbReference type="ARBA" id="ARBA00023239"/>
    </source>
</evidence>
<dbReference type="InterPro" id="IPR006063">
    <property type="entry name" value="HisA_bact_arch"/>
</dbReference>
<keyword evidence="9 14" id="KW-0368">Histidine biosynthesis</keyword>
<keyword evidence="11 14" id="KW-0456">Lyase</keyword>
<dbReference type="Proteomes" id="UP000230088">
    <property type="component" value="Unassembled WGS sequence"/>
</dbReference>
<reference evidence="19" key="1">
    <citation type="submission" date="2017-09" db="EMBL/GenBank/DDBJ databases">
        <title>Depth-based differentiation of microbial function through sediment-hosted aquifers and enrichment of novel symbionts in the deep terrestrial subsurface.</title>
        <authorList>
            <person name="Probst A.J."/>
            <person name="Ladd B."/>
            <person name="Jarett J.K."/>
            <person name="Geller-Mcgrath D.E."/>
            <person name="Sieber C.M.K."/>
            <person name="Emerson J.B."/>
            <person name="Anantharaman K."/>
            <person name="Thomas B.C."/>
            <person name="Malmstrom R."/>
            <person name="Stieglmeier M."/>
            <person name="Klingl A."/>
            <person name="Woyke T."/>
            <person name="Ryan C.M."/>
            <person name="Banfield J.F."/>
        </authorList>
    </citation>
    <scope>NUCLEOTIDE SEQUENCE [LARGE SCALE GENOMIC DNA]</scope>
</reference>
<comment type="caution">
    <text evidence="18">The sequence shown here is derived from an EMBL/GenBank/DDBJ whole genome shotgun (WGS) entry which is preliminary data.</text>
</comment>
<proteinExistence type="inferred from homology"/>
<dbReference type="CDD" id="cd04732">
    <property type="entry name" value="HisA"/>
    <property type="match status" value="1"/>
</dbReference>
<dbReference type="FunFam" id="3.20.20.70:FF:000006">
    <property type="entry name" value="Imidazole glycerol phosphate synthase subunit HisF"/>
    <property type="match status" value="1"/>
</dbReference>
<dbReference type="InterPro" id="IPR023016">
    <property type="entry name" value="HisA/PriA"/>
</dbReference>
<dbReference type="InterPro" id="IPR004651">
    <property type="entry name" value="HisF"/>
</dbReference>
<comment type="catalytic activity">
    <reaction evidence="1 15 17">
        <text>1-(5-phospho-beta-D-ribosyl)-5-[(5-phospho-beta-D-ribosylamino)methylideneamino]imidazole-4-carboxamide = 5-[(5-phospho-1-deoxy-D-ribulos-1-ylimino)methylamino]-1-(5-phospho-beta-D-ribosyl)imidazole-4-carboxamide</text>
        <dbReference type="Rhea" id="RHEA:15469"/>
        <dbReference type="ChEBI" id="CHEBI:58435"/>
        <dbReference type="ChEBI" id="CHEBI:58525"/>
        <dbReference type="EC" id="5.3.1.16"/>
    </reaction>
</comment>
<sequence length="491" mass="53460">MFVIPAIDIIDGKCVRLTQGNFTKSTIYNSNVVDVAKHFEKQGAQFLHIVDLDGAKSGFPVNRETVFDIAKSVNIPLQVGGGIRSYEQASKYLENGIEKIILGTAATEDPKLLERLVKDFGNSRITVSVDVKDGKVAVRGWLEKSAKTVSEIIVVLKELGIISVIVTDISKDGLLKGPNFDLAKRFIQEGFETVAAGGITSLSDIEEFNKLGAFGALVGKAIYEKKIDLQKARREAAYKNNLAKRIIPCLDVKNGRVVKGAHFNDLRDAGDAVELGKRYGETGADELVFLDISATLENRKTFCELVSKIAKEINIPFTVGGGVSTIEDIKKLLNAGADKVSIGSAAVRNPNLIKEAAEYFGSQCIVISVDAKRQNKGWKIYIKGGTEEIDVDALKFSKQMEELGAGELLVNSLDRDGTKKGFDIELLKIISGSVGVPVIASSGAGTMRDFLDVFQKANVDAALAASIFHYKEIDIRKLKEFLFNNKIPVRI</sequence>
<gene>
    <name evidence="15" type="primary">hisA</name>
    <name evidence="14" type="synonym">hisF</name>
    <name evidence="18" type="ORF">COT33_02185</name>
</gene>
<keyword evidence="8 14" id="KW-0028">Amino-acid biosynthesis</keyword>
<evidence type="ECO:0000256" key="1">
    <source>
        <dbReference type="ARBA" id="ARBA00000901"/>
    </source>
</evidence>
<dbReference type="InterPro" id="IPR006062">
    <property type="entry name" value="His_biosynth"/>
</dbReference>
<dbReference type="EC" id="4.3.2.10" evidence="14"/>
<dbReference type="AlphaFoldDB" id="A0A2H0YLN4"/>
<dbReference type="PANTHER" id="PTHR21235">
    <property type="entry name" value="IMIDAZOLE GLYCEROL PHOSPHATE SYNTHASE SUBUNIT HISF/H IGP SYNTHASE SUBUNIT HISF/H"/>
    <property type="match status" value="1"/>
</dbReference>
<evidence type="ECO:0000256" key="5">
    <source>
        <dbReference type="ARBA" id="ARBA00009667"/>
    </source>
</evidence>
<dbReference type="InterPro" id="IPR050064">
    <property type="entry name" value="IGPS_HisA/HisF"/>
</dbReference>
<comment type="pathway">
    <text evidence="3 14">Amino-acid biosynthesis; L-histidine biosynthesis; L-histidine from 5-phospho-alpha-D-ribose 1-diphosphate: step 5/9.</text>
</comment>
<evidence type="ECO:0000256" key="13">
    <source>
        <dbReference type="ARBA" id="ARBA00047838"/>
    </source>
</evidence>
<evidence type="ECO:0000256" key="6">
    <source>
        <dbReference type="ARBA" id="ARBA00011152"/>
    </source>
</evidence>
<keyword evidence="10 15" id="KW-0413">Isomerase</keyword>
<dbReference type="HAMAP" id="MF_01013">
    <property type="entry name" value="HisF"/>
    <property type="match status" value="1"/>
</dbReference>
<comment type="function">
    <text evidence="12 14">IGPS catalyzes the conversion of PRFAR and glutamine to IGP, AICAR and glutamate. The HisF subunit catalyzes the cyclization activity that produces IGP and AICAR from PRFAR using the ammonia provided by the HisH subunit.</text>
</comment>
<dbReference type="HAMAP" id="MF_01014">
    <property type="entry name" value="HisA"/>
    <property type="match status" value="1"/>
</dbReference>
<evidence type="ECO:0000256" key="7">
    <source>
        <dbReference type="ARBA" id="ARBA00022490"/>
    </source>
</evidence>
<dbReference type="InterPro" id="IPR011060">
    <property type="entry name" value="RibuloseP-bd_barrel"/>
</dbReference>
<dbReference type="Pfam" id="PF00977">
    <property type="entry name" value="His_biosynth"/>
    <property type="match status" value="2"/>
</dbReference>
<dbReference type="UniPathway" id="UPA00031">
    <property type="reaction ID" value="UER00009"/>
</dbReference>
<evidence type="ECO:0000256" key="8">
    <source>
        <dbReference type="ARBA" id="ARBA00022605"/>
    </source>
</evidence>
<dbReference type="FunFam" id="3.20.20.70:FF:000009">
    <property type="entry name" value="1-(5-phosphoribosyl)-5-[(5-phosphoribosylamino)methylideneamino] imidazole-4-carboxamide isomerase"/>
    <property type="match status" value="1"/>
</dbReference>
<feature type="active site" description="Proton donor" evidence="15">
    <location>
        <position position="130"/>
    </location>
</feature>
<comment type="pathway">
    <text evidence="4 15 17">Amino-acid biosynthesis; L-histidine biosynthesis; L-histidine from 5-phospho-alpha-D-ribose 1-diphosphate: step 4/9.</text>
</comment>
<organism evidence="18 19">
    <name type="scientific">Candidatus Nealsonbacteria bacterium CG08_land_8_20_14_0_20_38_20</name>
    <dbReference type="NCBI Taxonomy" id="1974705"/>
    <lineage>
        <taxon>Bacteria</taxon>
        <taxon>Candidatus Nealsoniibacteriota</taxon>
    </lineage>
</organism>
<evidence type="ECO:0000256" key="14">
    <source>
        <dbReference type="HAMAP-Rule" id="MF_01013"/>
    </source>
</evidence>
<comment type="subcellular location">
    <subcellularLocation>
        <location evidence="2 14 17">Cytoplasm</location>
    </subcellularLocation>
</comment>
<feature type="active site" evidence="14">
    <location>
        <position position="251"/>
    </location>
</feature>
<evidence type="ECO:0000256" key="17">
    <source>
        <dbReference type="RuleBase" id="RU003658"/>
    </source>
</evidence>
<dbReference type="SUPFAM" id="SSF51366">
    <property type="entry name" value="Ribulose-phoshate binding barrel"/>
    <property type="match status" value="2"/>
</dbReference>
<evidence type="ECO:0000256" key="2">
    <source>
        <dbReference type="ARBA" id="ARBA00004496"/>
    </source>
</evidence>
<protein>
    <recommendedName>
        <fullName evidence="14 15">Multifunctional fusion protein</fullName>
    </recommendedName>
    <domain>
        <recommendedName>
            <fullName evidence="14">Imidazole glycerol phosphate synthase subunit HisF</fullName>
            <ecNumber evidence="14">4.3.2.10</ecNumber>
        </recommendedName>
        <alternativeName>
            <fullName evidence="14">IGP synthase cyclase subunit</fullName>
        </alternativeName>
        <alternativeName>
            <fullName evidence="14">IGP synthase subunit HisF</fullName>
        </alternativeName>
        <alternativeName>
            <fullName evidence="14">ImGP synthase subunit HisF</fullName>
            <shortName evidence="14">IGPS subunit HisF</shortName>
        </alternativeName>
    </domain>
    <domain>
        <recommendedName>
            <fullName evidence="15">1-(5-phosphoribosyl)-5-[(5-phosphoribosylamino)methylideneamino] imidazole-4-carboxamide isomerase</fullName>
            <ecNumber evidence="15">5.3.1.16</ecNumber>
        </recommendedName>
        <alternativeName>
            <fullName evidence="15">Phosphoribosylformimino-5-aminoimidazole carboxamide ribotide isomerase</fullName>
        </alternativeName>
    </domain>
</protein>
<evidence type="ECO:0000256" key="15">
    <source>
        <dbReference type="HAMAP-Rule" id="MF_01014"/>
    </source>
</evidence>
<evidence type="ECO:0000256" key="9">
    <source>
        <dbReference type="ARBA" id="ARBA00023102"/>
    </source>
</evidence>
<feature type="active site" evidence="14">
    <location>
        <position position="370"/>
    </location>
</feature>
<evidence type="ECO:0000256" key="3">
    <source>
        <dbReference type="ARBA" id="ARBA00005091"/>
    </source>
</evidence>
<dbReference type="GO" id="GO:0003949">
    <property type="term" value="F:1-(5-phosphoribosyl)-5-[(5-phosphoribosylamino)methylideneamino]imidazole-4-carboxamide isomerase activity"/>
    <property type="evidence" value="ECO:0007669"/>
    <property type="project" value="UniProtKB-UniRule"/>
</dbReference>
<evidence type="ECO:0000256" key="4">
    <source>
        <dbReference type="ARBA" id="ARBA00005133"/>
    </source>
</evidence>
<comment type="similarity">
    <text evidence="5 14 16">Belongs to the HisA/HisF family.</text>
</comment>
<evidence type="ECO:0000256" key="10">
    <source>
        <dbReference type="ARBA" id="ARBA00023235"/>
    </source>
</evidence>
<dbReference type="NCBIfam" id="TIGR00735">
    <property type="entry name" value="hisF"/>
    <property type="match status" value="1"/>
</dbReference>
<comment type="catalytic activity">
    <reaction evidence="13 14">
        <text>5-[(5-phospho-1-deoxy-D-ribulos-1-ylimino)methylamino]-1-(5-phospho-beta-D-ribosyl)imidazole-4-carboxamide + L-glutamine = D-erythro-1-(imidazol-4-yl)glycerol 3-phosphate + 5-amino-1-(5-phospho-beta-D-ribosyl)imidazole-4-carboxamide + L-glutamate + H(+)</text>
        <dbReference type="Rhea" id="RHEA:24793"/>
        <dbReference type="ChEBI" id="CHEBI:15378"/>
        <dbReference type="ChEBI" id="CHEBI:29985"/>
        <dbReference type="ChEBI" id="CHEBI:58278"/>
        <dbReference type="ChEBI" id="CHEBI:58359"/>
        <dbReference type="ChEBI" id="CHEBI:58475"/>
        <dbReference type="ChEBI" id="CHEBI:58525"/>
        <dbReference type="EC" id="4.3.2.10"/>
    </reaction>
</comment>
<dbReference type="NCBIfam" id="TIGR00007">
    <property type="entry name" value="1-(5-phosphoribosyl)-5-[(5-phosphoribosylamino)methylideneamino]imidazole-4-carboxamide isomerase"/>
    <property type="match status" value="1"/>
</dbReference>
<accession>A0A2H0YLN4</accession>
<dbReference type="EC" id="5.3.1.16" evidence="15"/>
<dbReference type="Gene3D" id="3.20.20.70">
    <property type="entry name" value="Aldolase class I"/>
    <property type="match status" value="2"/>
</dbReference>
<evidence type="ECO:0000256" key="16">
    <source>
        <dbReference type="RuleBase" id="RU003657"/>
    </source>
</evidence>
<dbReference type="PANTHER" id="PTHR21235:SF2">
    <property type="entry name" value="IMIDAZOLE GLYCEROL PHOSPHATE SYNTHASE HISHF"/>
    <property type="match status" value="1"/>
</dbReference>
<dbReference type="GO" id="GO:0000105">
    <property type="term" value="P:L-histidine biosynthetic process"/>
    <property type="evidence" value="ECO:0007669"/>
    <property type="project" value="UniProtKB-UniRule"/>
</dbReference>
<dbReference type="InterPro" id="IPR013785">
    <property type="entry name" value="Aldolase_TIM"/>
</dbReference>